<dbReference type="Proteomes" id="UP000324222">
    <property type="component" value="Unassembled WGS sequence"/>
</dbReference>
<dbReference type="EMBL" id="VSRR010014975">
    <property type="protein sequence ID" value="MPC57663.1"/>
    <property type="molecule type" value="Genomic_DNA"/>
</dbReference>
<dbReference type="AlphaFoldDB" id="A0A5B7GJN3"/>
<protein>
    <submittedName>
        <fullName evidence="1">Tubulin beta-2 chain</fullName>
    </submittedName>
</protein>
<evidence type="ECO:0000313" key="2">
    <source>
        <dbReference type="Proteomes" id="UP000324222"/>
    </source>
</evidence>
<sequence>MDSVRSGPFGQLFRPDNFVFVWKGSRERSLGRDEGGKVLAGWSAGRAALLVQPSLLLNTGMVNLGCHSSVSSEPGAPLPTRQGRDSRRCHYWQSEIYV</sequence>
<name>A0A5B7GJN3_PORTR</name>
<proteinExistence type="predicted"/>
<reference evidence="1 2" key="1">
    <citation type="submission" date="2019-05" db="EMBL/GenBank/DDBJ databases">
        <title>Another draft genome of Portunus trituberculatus and its Hox gene families provides insights of decapod evolution.</title>
        <authorList>
            <person name="Jeong J.-H."/>
            <person name="Song I."/>
            <person name="Kim S."/>
            <person name="Choi T."/>
            <person name="Kim D."/>
            <person name="Ryu S."/>
            <person name="Kim W."/>
        </authorList>
    </citation>
    <scope>NUCLEOTIDE SEQUENCE [LARGE SCALE GENOMIC DNA]</scope>
    <source>
        <tissue evidence="1">Muscle</tissue>
    </source>
</reference>
<keyword evidence="2" id="KW-1185">Reference proteome</keyword>
<comment type="caution">
    <text evidence="1">The sequence shown here is derived from an EMBL/GenBank/DDBJ whole genome shotgun (WGS) entry which is preliminary data.</text>
</comment>
<accession>A0A5B7GJN3</accession>
<gene>
    <name evidence="1" type="primary">tbb-2</name>
    <name evidence="1" type="ORF">E2C01_051648</name>
</gene>
<evidence type="ECO:0000313" key="1">
    <source>
        <dbReference type="EMBL" id="MPC57663.1"/>
    </source>
</evidence>
<organism evidence="1 2">
    <name type="scientific">Portunus trituberculatus</name>
    <name type="common">Swimming crab</name>
    <name type="synonym">Neptunus trituberculatus</name>
    <dbReference type="NCBI Taxonomy" id="210409"/>
    <lineage>
        <taxon>Eukaryota</taxon>
        <taxon>Metazoa</taxon>
        <taxon>Ecdysozoa</taxon>
        <taxon>Arthropoda</taxon>
        <taxon>Crustacea</taxon>
        <taxon>Multicrustacea</taxon>
        <taxon>Malacostraca</taxon>
        <taxon>Eumalacostraca</taxon>
        <taxon>Eucarida</taxon>
        <taxon>Decapoda</taxon>
        <taxon>Pleocyemata</taxon>
        <taxon>Brachyura</taxon>
        <taxon>Eubrachyura</taxon>
        <taxon>Portunoidea</taxon>
        <taxon>Portunidae</taxon>
        <taxon>Portuninae</taxon>
        <taxon>Portunus</taxon>
    </lineage>
</organism>